<dbReference type="Pfam" id="PF03476">
    <property type="entry name" value="MOSC_N"/>
    <property type="match status" value="1"/>
</dbReference>
<gene>
    <name evidence="2" type="ORF">GCM10007939_13030</name>
</gene>
<dbReference type="RefSeq" id="WP_284377106.1">
    <property type="nucleotide sequence ID" value="NZ_BSNN01000002.1"/>
</dbReference>
<evidence type="ECO:0000313" key="2">
    <source>
        <dbReference type="EMBL" id="GLQ35020.1"/>
    </source>
</evidence>
<dbReference type="EMBL" id="BSNN01000002">
    <property type="protein sequence ID" value="GLQ35020.1"/>
    <property type="molecule type" value="Genomic_DNA"/>
</dbReference>
<comment type="caution">
    <text evidence="2">The sequence shown here is derived from an EMBL/GenBank/DDBJ whole genome shotgun (WGS) entry which is preliminary data.</text>
</comment>
<dbReference type="InterPro" id="IPR005302">
    <property type="entry name" value="MoCF_Sase_C"/>
</dbReference>
<dbReference type="Gene3D" id="2.40.33.20">
    <property type="entry name" value="PK beta-barrel domain-like"/>
    <property type="match status" value="1"/>
</dbReference>
<evidence type="ECO:0000259" key="1">
    <source>
        <dbReference type="PROSITE" id="PS51340"/>
    </source>
</evidence>
<name>A0ABQ5VUR4_9RHOB</name>
<protein>
    <submittedName>
        <fullName evidence="2">GTP-binding protein</fullName>
    </submittedName>
</protein>
<dbReference type="InterPro" id="IPR011037">
    <property type="entry name" value="Pyrv_Knase-like_insert_dom_sf"/>
</dbReference>
<proteinExistence type="predicted"/>
<dbReference type="Proteomes" id="UP001156694">
    <property type="component" value="Unassembled WGS sequence"/>
</dbReference>
<accession>A0ABQ5VUR4</accession>
<dbReference type="Pfam" id="PF03473">
    <property type="entry name" value="MOSC"/>
    <property type="match status" value="1"/>
</dbReference>
<dbReference type="PROSITE" id="PS51340">
    <property type="entry name" value="MOSC"/>
    <property type="match status" value="1"/>
</dbReference>
<sequence length="249" mass="27489">MGTVTNLWRHPIKGVGCEPLTTSLMIHGQCMPMDRHWALAHSASKADFDNPQWARCLNFARGARTYSLMAVTASLDETSGEITLNHPDQPSITLDPEQDEPALIQWVRAISDPDRVMPERLYKADRGLTDSREQTVSILSNSSLSALGQSMGMDLDQRRFRGNIWLDGLAPWQEFDLVGQVLRIGSAEFDIIDPIERCMATTVNPDSGTSDAPTLATLERDHGHRNFGIFGVVRKTGTITLGDTAQVIS</sequence>
<evidence type="ECO:0000313" key="3">
    <source>
        <dbReference type="Proteomes" id="UP001156694"/>
    </source>
</evidence>
<dbReference type="SUPFAM" id="SSF50800">
    <property type="entry name" value="PK beta-barrel domain-like"/>
    <property type="match status" value="1"/>
</dbReference>
<dbReference type="InterPro" id="IPR005303">
    <property type="entry name" value="MOCOS_middle"/>
</dbReference>
<reference evidence="3" key="1">
    <citation type="journal article" date="2019" name="Int. J. Syst. Evol. Microbiol.">
        <title>The Global Catalogue of Microorganisms (GCM) 10K type strain sequencing project: providing services to taxonomists for standard genome sequencing and annotation.</title>
        <authorList>
            <consortium name="The Broad Institute Genomics Platform"/>
            <consortium name="The Broad Institute Genome Sequencing Center for Infectious Disease"/>
            <person name="Wu L."/>
            <person name="Ma J."/>
        </authorList>
    </citation>
    <scope>NUCLEOTIDE SEQUENCE [LARGE SCALE GENOMIC DNA]</scope>
    <source>
        <strain evidence="3">NBRC 110140</strain>
    </source>
</reference>
<keyword evidence="3" id="KW-1185">Reference proteome</keyword>
<feature type="domain" description="MOSC" evidence="1">
    <location>
        <begin position="96"/>
        <end position="248"/>
    </location>
</feature>
<organism evidence="2 3">
    <name type="scientific">Amylibacter marinus</name>
    <dbReference type="NCBI Taxonomy" id="1475483"/>
    <lineage>
        <taxon>Bacteria</taxon>
        <taxon>Pseudomonadati</taxon>
        <taxon>Pseudomonadota</taxon>
        <taxon>Alphaproteobacteria</taxon>
        <taxon>Rhodobacterales</taxon>
        <taxon>Paracoccaceae</taxon>
        <taxon>Amylibacter</taxon>
    </lineage>
</organism>